<dbReference type="Proteomes" id="UP000199069">
    <property type="component" value="Unassembled WGS sequence"/>
</dbReference>
<dbReference type="EMBL" id="CWKI01000003">
    <property type="protein sequence ID" value="CTR05705.1"/>
    <property type="molecule type" value="Genomic_DNA"/>
</dbReference>
<dbReference type="InterPro" id="IPR037516">
    <property type="entry name" value="Tripartite_DENN"/>
</dbReference>
<feature type="compositionally biased region" description="Low complexity" evidence="2">
    <location>
        <begin position="723"/>
        <end position="753"/>
    </location>
</feature>
<feature type="compositionally biased region" description="Basic and acidic residues" evidence="2">
    <location>
        <begin position="30"/>
        <end position="45"/>
    </location>
</feature>
<proteinExistence type="inferred from homology"/>
<evidence type="ECO:0000256" key="1">
    <source>
        <dbReference type="ARBA" id="ARBA00007159"/>
    </source>
</evidence>
<evidence type="ECO:0000259" key="3">
    <source>
        <dbReference type="PROSITE" id="PS50211"/>
    </source>
</evidence>
<feature type="domain" description="UDENN" evidence="3">
    <location>
        <begin position="95"/>
        <end position="681"/>
    </location>
</feature>
<dbReference type="PROSITE" id="PS50211">
    <property type="entry name" value="DENN"/>
    <property type="match status" value="1"/>
</dbReference>
<evidence type="ECO:0000256" key="2">
    <source>
        <dbReference type="SAM" id="MobiDB-lite"/>
    </source>
</evidence>
<dbReference type="AlphaFoldDB" id="A0A0K3CAY3"/>
<feature type="compositionally biased region" description="Low complexity" evidence="2">
    <location>
        <begin position="488"/>
        <end position="514"/>
    </location>
</feature>
<dbReference type="InterPro" id="IPR024224">
    <property type="entry name" value="DENND6"/>
</dbReference>
<feature type="compositionally biased region" description="Basic and acidic residues" evidence="2">
    <location>
        <begin position="773"/>
        <end position="796"/>
    </location>
</feature>
<dbReference type="PANTHER" id="PTHR13677">
    <property type="entry name" value="LD41638P"/>
    <property type="match status" value="1"/>
</dbReference>
<protein>
    <submittedName>
        <fullName evidence="4">BY PROTMAP: gi|472582291|gb|EMS19983.1| DUF1630 family protein [Rhodosporidium toruloides NP11] gi|647400196|emb|CDR45468.1| RHTO0S11e00540g1_1 [Rhodosporidium toruloides]</fullName>
    </submittedName>
</protein>
<dbReference type="GO" id="GO:0005085">
    <property type="term" value="F:guanyl-nucleotide exchange factor activity"/>
    <property type="evidence" value="ECO:0007669"/>
    <property type="project" value="InterPro"/>
</dbReference>
<feature type="region of interest" description="Disordered" evidence="2">
    <location>
        <begin position="717"/>
        <end position="796"/>
    </location>
</feature>
<dbReference type="PANTHER" id="PTHR13677:SF0">
    <property type="entry name" value="LD41638P"/>
    <property type="match status" value="1"/>
</dbReference>
<organism evidence="4 5">
    <name type="scientific">Rhodotorula toruloides</name>
    <name type="common">Yeast</name>
    <name type="synonym">Rhodosporidium toruloides</name>
    <dbReference type="NCBI Taxonomy" id="5286"/>
    <lineage>
        <taxon>Eukaryota</taxon>
        <taxon>Fungi</taxon>
        <taxon>Dikarya</taxon>
        <taxon>Basidiomycota</taxon>
        <taxon>Pucciniomycotina</taxon>
        <taxon>Microbotryomycetes</taxon>
        <taxon>Sporidiobolales</taxon>
        <taxon>Sporidiobolaceae</taxon>
        <taxon>Rhodotorula</taxon>
    </lineage>
</organism>
<evidence type="ECO:0000313" key="5">
    <source>
        <dbReference type="Proteomes" id="UP000199069"/>
    </source>
</evidence>
<feature type="compositionally biased region" description="Basic and acidic residues" evidence="2">
    <location>
        <begin position="528"/>
        <end position="539"/>
    </location>
</feature>
<evidence type="ECO:0000313" key="4">
    <source>
        <dbReference type="EMBL" id="CTR05705.1"/>
    </source>
</evidence>
<sequence>MSSTDSYDGDLGSLRLSPPLARSTPSSSPHPDEPSKHRSTLHDRTGGIGGSGLKDSMIQPVRPGHSKQPTLTRKISFPSNQLDPVQWERLRRWIVCFAVVEFDIDSGPNLDNVFPATRFPPAIKQNIAFSSLPEGADIPTPPALPDGGYSYHWRIPYPPESQLWRIDDKLGKGKEVERLPTVDEGAEGPGALHGFVWFVREKDAQLRRGFAQRSLVLISHIPHLVGLFSSLVSILGPLHFKHAQAGGTRGGMVETACHNIASWPDPVPGATLDLPFLGSVLTVALPLPSQAQFPPPATGSPLPYTHAPSPFLSQQAWQSRSSPSSAAMQKRPSLPPVTGPPAVLPASLPLTPLCLLLFPSPTPSSPSSGLLSPPAASPSPASAKIGEVGFSKLLLLWELLVLGEPLLIWSGDAKVAAEVLEHLRCLVRPIPLGGDYRPYLHVHDLDFPSLCRPGVKPHLGLLIASTNPLLLTTCKHWPHILRLERPASLTPSTPTRSPSLSYSSSSSPNPTSSPAKPRRAGSLDVPAGDEKGKEFGLKSERKRHVKKDDKVMKEIENAWTRGDYAACDAVIYRYFASLTEQFLAPLNRYFGTLWVGNEAFAQSAPLLSPGLAPLPSTQFTLPGFLASLRTHGSSLQLRSSAPSFSQPGSTPVDRFYTRFISSSPHFRLWLNQRVKMTGGEVRRRYVRALGEVDVDVWARGRPVNEMDQLVDQFEREVGRLESPARSTRTTGTASPAASSPSSSVTGLGLSVSSIGDADSRRPSLDTPAGRLRAQAERLKELRDERVRSRESSKARE</sequence>
<gene>
    <name evidence="4" type="primary">FGENESH: predicted gene_3.17</name>
    <name evidence="4" type="ORF">BN2166_0015660</name>
</gene>
<dbReference type="GO" id="GO:0055037">
    <property type="term" value="C:recycling endosome"/>
    <property type="evidence" value="ECO:0007669"/>
    <property type="project" value="TreeGrafter"/>
</dbReference>
<name>A0A0K3CAY3_RHOTO</name>
<comment type="similarity">
    <text evidence="1">Belongs to the DENND6 family.</text>
</comment>
<dbReference type="OMA" id="CIPSRVD"/>
<feature type="region of interest" description="Disordered" evidence="2">
    <location>
        <begin position="488"/>
        <end position="542"/>
    </location>
</feature>
<accession>A0A0K3CAY3</accession>
<feature type="region of interest" description="Disordered" evidence="2">
    <location>
        <begin position="1"/>
        <end position="75"/>
    </location>
</feature>
<keyword evidence="5" id="KW-1185">Reference proteome</keyword>
<reference evidence="4 5" key="1">
    <citation type="submission" date="2015-07" db="EMBL/GenBank/DDBJ databases">
        <authorList>
            <person name="Cajimat M.N.B."/>
            <person name="Milazzo M.L."/>
            <person name="Fulhorst C.F."/>
        </authorList>
    </citation>
    <scope>NUCLEOTIDE SEQUENCE [LARGE SCALE GENOMIC DNA]</scope>
    <source>
        <strain evidence="4">Single colony</strain>
    </source>
</reference>